<proteinExistence type="inferred from homology"/>
<organism evidence="11 12">
    <name type="scientific">Raoultella ornithinolytica</name>
    <name type="common">Klebsiella ornithinolytica</name>
    <dbReference type="NCBI Taxonomy" id="54291"/>
    <lineage>
        <taxon>Bacteria</taxon>
        <taxon>Pseudomonadati</taxon>
        <taxon>Pseudomonadota</taxon>
        <taxon>Gammaproteobacteria</taxon>
        <taxon>Enterobacterales</taxon>
        <taxon>Enterobacteriaceae</taxon>
        <taxon>Klebsiella/Raoultella group</taxon>
        <taxon>Raoultella</taxon>
    </lineage>
</organism>
<feature type="domain" description="Rubredoxin binding" evidence="10">
    <location>
        <begin position="306"/>
        <end position="375"/>
    </location>
</feature>
<dbReference type="InterPro" id="IPR023961">
    <property type="entry name" value="NO_rdtase_NorW"/>
</dbReference>
<comment type="similarity">
    <text evidence="3">Belongs to the FAD-dependent oxidoreductase family.</text>
</comment>
<dbReference type="InterPro" id="IPR036188">
    <property type="entry name" value="FAD/NAD-bd_sf"/>
</dbReference>
<dbReference type="Gene3D" id="3.50.50.60">
    <property type="entry name" value="FAD/NAD(P)-binding domain"/>
    <property type="match status" value="2"/>
</dbReference>
<dbReference type="PANTHER" id="PTHR43429:SF3">
    <property type="entry name" value="NITRITE REDUCTASE [NAD(P)H]"/>
    <property type="match status" value="1"/>
</dbReference>
<comment type="cofactor">
    <cofactor evidence="1">
        <name>FAD</name>
        <dbReference type="ChEBI" id="CHEBI:57692"/>
    </cofactor>
</comment>
<keyword evidence="7" id="KW-0560">Oxidoreductase</keyword>
<evidence type="ECO:0000256" key="1">
    <source>
        <dbReference type="ARBA" id="ARBA00001974"/>
    </source>
</evidence>
<dbReference type="PANTHER" id="PTHR43429">
    <property type="entry name" value="PYRIDINE NUCLEOTIDE-DISULFIDE OXIDOREDUCTASE DOMAIN-CONTAINING"/>
    <property type="match status" value="1"/>
</dbReference>
<evidence type="ECO:0000256" key="3">
    <source>
        <dbReference type="ARBA" id="ARBA00006442"/>
    </source>
</evidence>
<keyword evidence="4" id="KW-0963">Cytoplasm</keyword>
<dbReference type="SUPFAM" id="SSF51905">
    <property type="entry name" value="FAD/NAD(P)-binding domain"/>
    <property type="match status" value="1"/>
</dbReference>
<evidence type="ECO:0000313" key="12">
    <source>
        <dbReference type="Proteomes" id="UP000229713"/>
    </source>
</evidence>
<dbReference type="Proteomes" id="UP000229713">
    <property type="component" value="Unassembled WGS sequence"/>
</dbReference>
<evidence type="ECO:0000259" key="10">
    <source>
        <dbReference type="Pfam" id="PF18113"/>
    </source>
</evidence>
<keyword evidence="6" id="KW-0274">FAD</keyword>
<dbReference type="NCBIfam" id="NF003437">
    <property type="entry name" value="PRK04965.1"/>
    <property type="match status" value="1"/>
</dbReference>
<dbReference type="InterPro" id="IPR050260">
    <property type="entry name" value="FAD-bd_OxRdtase"/>
</dbReference>
<evidence type="ECO:0000256" key="2">
    <source>
        <dbReference type="ARBA" id="ARBA00004496"/>
    </source>
</evidence>
<evidence type="ECO:0000259" key="9">
    <source>
        <dbReference type="Pfam" id="PF07992"/>
    </source>
</evidence>
<evidence type="ECO:0000256" key="8">
    <source>
        <dbReference type="ARBA" id="ARBA00023027"/>
    </source>
</evidence>
<dbReference type="Pfam" id="PF07992">
    <property type="entry name" value="Pyr_redox_2"/>
    <property type="match status" value="1"/>
</dbReference>
<evidence type="ECO:0000313" key="11">
    <source>
        <dbReference type="EMBL" id="PIK82003.1"/>
    </source>
</evidence>
<evidence type="ECO:0000256" key="6">
    <source>
        <dbReference type="ARBA" id="ARBA00022827"/>
    </source>
</evidence>
<dbReference type="EMBL" id="NKYI01000029">
    <property type="protein sequence ID" value="PIK82003.1"/>
    <property type="molecule type" value="Genomic_DNA"/>
</dbReference>
<evidence type="ECO:0000256" key="4">
    <source>
        <dbReference type="ARBA" id="ARBA00022490"/>
    </source>
</evidence>
<evidence type="ECO:0000256" key="5">
    <source>
        <dbReference type="ARBA" id="ARBA00022630"/>
    </source>
</evidence>
<keyword evidence="5" id="KW-0285">Flavoprotein</keyword>
<dbReference type="PRINTS" id="PR00368">
    <property type="entry name" value="FADPNR"/>
</dbReference>
<dbReference type="InterPro" id="IPR041364">
    <property type="entry name" value="Rbx-bd"/>
</dbReference>
<dbReference type="GO" id="GO:0005737">
    <property type="term" value="C:cytoplasm"/>
    <property type="evidence" value="ECO:0007669"/>
    <property type="project" value="UniProtKB-SubCell"/>
</dbReference>
<dbReference type="Gene3D" id="3.30.390.120">
    <property type="match status" value="1"/>
</dbReference>
<sequence length="377" mass="41008">MSDGIVIIGSGFAARQLVKNIRKQDTHIPLTLIAADSMDEYNKPDLSHVVSRGQRADDLTLQTAGEFAEQYHLRLFPYTWVSDLDAAAKVVKSQDREWRYDKLVLATGAAPFIPPVPGHELMLTLNSQREYGAAQSQLHDAQRVLIVGGGLIGCELAMDFCRAGKAVTVVDNSASVLSALMPPEVSSRLQHRLTDMGVHLMLKTQLEGLEQTADGIRVSLDRQRSVTVDAVVAAAGLRPETALARHAGLMIRRGVVVNSRLQTSDPAIYALGDCAEINGSVLPFLQPILLSAMCLAKNLLSQANELTLPPMLVKVKTPDLPLHLAGETQRDDLTWNLVTAKEGVVAKGVDAANQLRAFVVSEDRMKEAFALLKQLVR</sequence>
<name>A0A855F525_RAOOR</name>
<reference evidence="11 12" key="1">
    <citation type="submission" date="2017-07" db="EMBL/GenBank/DDBJ databases">
        <title>Raoultella ornithinolytica strain HH3 draft genome.</title>
        <authorList>
            <person name="Duceppe M.-O."/>
            <person name="Huang H."/>
            <person name="Phipps-Todd B."/>
        </authorList>
    </citation>
    <scope>NUCLEOTIDE SEQUENCE [LARGE SCALE GENOMIC DNA]</scope>
    <source>
        <strain evidence="11 12">HH3</strain>
    </source>
</reference>
<accession>A0A855F525</accession>
<keyword evidence="8" id="KW-0520">NAD</keyword>
<evidence type="ECO:0000256" key="7">
    <source>
        <dbReference type="ARBA" id="ARBA00023002"/>
    </source>
</evidence>
<comment type="subcellular location">
    <subcellularLocation>
        <location evidence="2">Cytoplasm</location>
    </subcellularLocation>
</comment>
<dbReference type="GO" id="GO:0016731">
    <property type="term" value="F:oxidoreductase activity, acting on iron-sulfur proteins as donors, NAD or NADP as acceptor"/>
    <property type="evidence" value="ECO:0007669"/>
    <property type="project" value="InterPro"/>
</dbReference>
<feature type="domain" description="FAD/NAD(P)-binding" evidence="9">
    <location>
        <begin position="5"/>
        <end position="275"/>
    </location>
</feature>
<dbReference type="InterPro" id="IPR023753">
    <property type="entry name" value="FAD/NAD-binding_dom"/>
</dbReference>
<dbReference type="RefSeq" id="WP_099844195.1">
    <property type="nucleotide sequence ID" value="NZ_NKYI01000029.1"/>
</dbReference>
<protein>
    <submittedName>
        <fullName evidence="11">FAD-dependent oxidoreductase</fullName>
    </submittedName>
</protein>
<gene>
    <name evidence="11" type="ORF">CFY86_21860</name>
</gene>
<dbReference type="HAMAP" id="MF_01313">
    <property type="entry name" value="NorW"/>
    <property type="match status" value="1"/>
</dbReference>
<dbReference type="Pfam" id="PF18113">
    <property type="entry name" value="Rbx_binding"/>
    <property type="match status" value="1"/>
</dbReference>
<dbReference type="AlphaFoldDB" id="A0A855F525"/>
<dbReference type="PRINTS" id="PR00411">
    <property type="entry name" value="PNDRDTASEI"/>
</dbReference>
<comment type="caution">
    <text evidence="11">The sequence shown here is derived from an EMBL/GenBank/DDBJ whole genome shotgun (WGS) entry which is preliminary data.</text>
</comment>